<organism evidence="7 8">
    <name type="scientific">Trinickia dinghuensis</name>
    <dbReference type="NCBI Taxonomy" id="2291023"/>
    <lineage>
        <taxon>Bacteria</taxon>
        <taxon>Pseudomonadati</taxon>
        <taxon>Pseudomonadota</taxon>
        <taxon>Betaproteobacteria</taxon>
        <taxon>Burkholderiales</taxon>
        <taxon>Burkholderiaceae</taxon>
        <taxon>Trinickia</taxon>
    </lineage>
</organism>
<evidence type="ECO:0000313" key="8">
    <source>
        <dbReference type="Proteomes" id="UP000256838"/>
    </source>
</evidence>
<accession>A0A3D8K4F0</accession>
<dbReference type="Proteomes" id="UP000256838">
    <property type="component" value="Unassembled WGS sequence"/>
</dbReference>
<feature type="domain" description="SIS" evidence="6">
    <location>
        <begin position="151"/>
        <end position="293"/>
    </location>
</feature>
<reference evidence="7 8" key="1">
    <citation type="submission" date="2018-08" db="EMBL/GenBank/DDBJ databases">
        <title>Paraburkholderia sp. DHOM06 isolated from forest soil.</title>
        <authorList>
            <person name="Gao Z.-H."/>
            <person name="Qiu L.-H."/>
        </authorList>
    </citation>
    <scope>NUCLEOTIDE SEQUENCE [LARGE SCALE GENOMIC DNA]</scope>
    <source>
        <strain evidence="7 8">DHOM06</strain>
    </source>
</reference>
<dbReference type="InterPro" id="IPR046348">
    <property type="entry name" value="SIS_dom_sf"/>
</dbReference>
<dbReference type="InterPro" id="IPR035472">
    <property type="entry name" value="RpiR-like_SIS"/>
</dbReference>
<dbReference type="Gene3D" id="1.10.10.10">
    <property type="entry name" value="Winged helix-like DNA-binding domain superfamily/Winged helix DNA-binding domain"/>
    <property type="match status" value="1"/>
</dbReference>
<dbReference type="CDD" id="cd05013">
    <property type="entry name" value="SIS_RpiR"/>
    <property type="match status" value="1"/>
</dbReference>
<dbReference type="GO" id="GO:0006096">
    <property type="term" value="P:glycolytic process"/>
    <property type="evidence" value="ECO:0007669"/>
    <property type="project" value="UniProtKB-KW"/>
</dbReference>
<dbReference type="Gene3D" id="3.40.50.10490">
    <property type="entry name" value="Glucose-6-phosphate isomerase like protein, domain 1"/>
    <property type="match status" value="1"/>
</dbReference>
<evidence type="ECO:0000259" key="6">
    <source>
        <dbReference type="PROSITE" id="PS51464"/>
    </source>
</evidence>
<dbReference type="PANTHER" id="PTHR30514:SF18">
    <property type="entry name" value="RPIR-FAMILY TRANSCRIPTIONAL REGULATOR"/>
    <property type="match status" value="1"/>
</dbReference>
<dbReference type="AlphaFoldDB" id="A0A3D8K4F0"/>
<sequence length="310" mass="34179">MNVTFRATARSCSRRFHRFIERGIVTRPSVRILLKQREDSFTVAERRVVAVLLANYPSAALTSISQLAGAAGVSDPTVHRLVLKLGFEGYPEFQRALLTEVDARMNSPLSRLESSADEPHTEDTQQAMLGSMTLAIGKTAEMASREDFERTVSLLADQQRTVLCCGGRASEFIASWLARLLSQLRPRARHVEPSLERGSEALADLAPGDVLVVYDYRRYQESVVQFARVARELGAHVVLFTDEWRSPIASFADAVLVSFGQAASPFDTKVPVLAQTEALIAALVQRAPDEAKARLKRIEALRAGRVAEDA</sequence>
<comment type="caution">
    <text evidence="7">The sequence shown here is derived from an EMBL/GenBank/DDBJ whole genome shotgun (WGS) entry which is preliminary data.</text>
</comment>
<dbReference type="GO" id="GO:0003700">
    <property type="term" value="F:DNA-binding transcription factor activity"/>
    <property type="evidence" value="ECO:0007669"/>
    <property type="project" value="InterPro"/>
</dbReference>
<dbReference type="PROSITE" id="PS51071">
    <property type="entry name" value="HTH_RPIR"/>
    <property type="match status" value="1"/>
</dbReference>
<dbReference type="Pfam" id="PF01380">
    <property type="entry name" value="SIS"/>
    <property type="match status" value="1"/>
</dbReference>
<keyword evidence="3" id="KW-0324">Glycolysis</keyword>
<proteinExistence type="predicted"/>
<dbReference type="InterPro" id="IPR001347">
    <property type="entry name" value="SIS_dom"/>
</dbReference>
<dbReference type="OrthoDB" id="8998729at2"/>
<dbReference type="InterPro" id="IPR036388">
    <property type="entry name" value="WH-like_DNA-bd_sf"/>
</dbReference>
<dbReference type="InterPro" id="IPR009057">
    <property type="entry name" value="Homeodomain-like_sf"/>
</dbReference>
<evidence type="ECO:0000256" key="1">
    <source>
        <dbReference type="ARBA" id="ARBA00023015"/>
    </source>
</evidence>
<dbReference type="Pfam" id="PF01418">
    <property type="entry name" value="HTH_6"/>
    <property type="match status" value="1"/>
</dbReference>
<protein>
    <submittedName>
        <fullName evidence="7">MurR/RpiR family transcriptional regulator</fullName>
    </submittedName>
</protein>
<dbReference type="InterPro" id="IPR000281">
    <property type="entry name" value="HTH_RpiR"/>
</dbReference>
<dbReference type="PROSITE" id="PS51464">
    <property type="entry name" value="SIS"/>
    <property type="match status" value="1"/>
</dbReference>
<keyword evidence="4" id="KW-0804">Transcription</keyword>
<dbReference type="SUPFAM" id="SSF53697">
    <property type="entry name" value="SIS domain"/>
    <property type="match status" value="1"/>
</dbReference>
<gene>
    <name evidence="7" type="ORF">DWV00_06685</name>
</gene>
<evidence type="ECO:0000313" key="7">
    <source>
        <dbReference type="EMBL" id="RDV00061.1"/>
    </source>
</evidence>
<dbReference type="InterPro" id="IPR047640">
    <property type="entry name" value="RpiR-like"/>
</dbReference>
<dbReference type="SUPFAM" id="SSF46689">
    <property type="entry name" value="Homeodomain-like"/>
    <property type="match status" value="1"/>
</dbReference>
<evidence type="ECO:0000256" key="2">
    <source>
        <dbReference type="ARBA" id="ARBA00023125"/>
    </source>
</evidence>
<evidence type="ECO:0000256" key="3">
    <source>
        <dbReference type="ARBA" id="ARBA00023152"/>
    </source>
</evidence>
<evidence type="ECO:0000256" key="4">
    <source>
        <dbReference type="ARBA" id="ARBA00023163"/>
    </source>
</evidence>
<name>A0A3D8K4F0_9BURK</name>
<keyword evidence="8" id="KW-1185">Reference proteome</keyword>
<keyword evidence="1" id="KW-0805">Transcription regulation</keyword>
<dbReference type="GO" id="GO:0003677">
    <property type="term" value="F:DNA binding"/>
    <property type="evidence" value="ECO:0007669"/>
    <property type="project" value="UniProtKB-KW"/>
</dbReference>
<keyword evidence="2" id="KW-0238">DNA-binding</keyword>
<dbReference type="PANTHER" id="PTHR30514">
    <property type="entry name" value="GLUCOKINASE"/>
    <property type="match status" value="1"/>
</dbReference>
<feature type="domain" description="HTH rpiR-type" evidence="5">
    <location>
        <begin position="28"/>
        <end position="104"/>
    </location>
</feature>
<evidence type="ECO:0000259" key="5">
    <source>
        <dbReference type="PROSITE" id="PS51071"/>
    </source>
</evidence>
<dbReference type="EMBL" id="QRGA01000003">
    <property type="protein sequence ID" value="RDV00061.1"/>
    <property type="molecule type" value="Genomic_DNA"/>
</dbReference>
<dbReference type="GO" id="GO:0097367">
    <property type="term" value="F:carbohydrate derivative binding"/>
    <property type="evidence" value="ECO:0007669"/>
    <property type="project" value="InterPro"/>
</dbReference>